<keyword evidence="3" id="KW-0539">Nucleus</keyword>
<evidence type="ECO:0000256" key="5">
    <source>
        <dbReference type="SAM" id="Coils"/>
    </source>
</evidence>
<dbReference type="InterPro" id="IPR000232">
    <property type="entry name" value="HSF_DNA-bd"/>
</dbReference>
<comment type="subcellular location">
    <subcellularLocation>
        <location evidence="1">Nucleus</location>
    </subcellularLocation>
</comment>
<dbReference type="PANTHER" id="PTHR10015">
    <property type="entry name" value="HEAT SHOCK TRANSCRIPTION FACTOR"/>
    <property type="match status" value="1"/>
</dbReference>
<dbReference type="InterPro" id="IPR036388">
    <property type="entry name" value="WH-like_DNA-bd_sf"/>
</dbReference>
<name>A0A976FG40_BRELC</name>
<sequence length="573" mass="63658">MVTQLTLNMNQMTERIDFKHELATNALPRILGVNELAKQKASKTRQASRAGGPTYVSPLGTQQQSPIGWMTSIKDGGKRNKPEAPKFLLLLYEILDVENSRVIRWSEDGLALQILDPVTVTEQILPKYFNHTNFHSFQRQLNYFGFRKWTKSKTDICTFSHHFFRENQPELLQLIKRKKAPRRAHSNGAGSTPHSGNFGSVVVSELNKLSPCGKRKLSLDKESPVGDSIQSTEMLLQMNTSANMPEPSINEMPLSALTTPHNASSNGPVGFSHDGLMRKYLPELNNVISPVAATECKKKAKKLDKKDYDASAAIHAPLASPHEVSNSLVHSSSVRFLPSATNLADKNSSANADSKYAVAASNSSKGSLPTLDIVRSRLKQQQHIGDPKQQQHRFIHQQQHYEYDGLTGVLRPNEFQRLIAPAIASGPEFLAQSIGMASVARAELSSVQSPVLSNSFNDPVSILLRIKKSRTPSGEGKDISEQQGRGANQNESLASLHNYLLGNSLYTNRLQAQLKFVTEENEALKQSLNSKKREVDSLQVERKALVQENAVLLEDKNKLFEINRDLLSKLFPQ</sequence>
<keyword evidence="2" id="KW-0238">DNA-binding</keyword>
<evidence type="ECO:0000313" key="8">
    <source>
        <dbReference type="Proteomes" id="UP000294530"/>
    </source>
</evidence>
<dbReference type="PRINTS" id="PR00056">
    <property type="entry name" value="HSFDOMAIN"/>
</dbReference>
<dbReference type="EMBL" id="SHOA02000001">
    <property type="protein sequence ID" value="TDH65734.1"/>
    <property type="molecule type" value="Genomic_DNA"/>
</dbReference>
<dbReference type="SMART" id="SM00415">
    <property type="entry name" value="HSF"/>
    <property type="match status" value="1"/>
</dbReference>
<dbReference type="RefSeq" id="XP_067815233.1">
    <property type="nucleotide sequence ID" value="XM_067961708.1"/>
</dbReference>
<dbReference type="Gene3D" id="1.10.10.10">
    <property type="entry name" value="Winged helix-like DNA-binding domain superfamily/Winged helix DNA-binding domain"/>
    <property type="match status" value="1"/>
</dbReference>
<dbReference type="GO" id="GO:0003700">
    <property type="term" value="F:DNA-binding transcription factor activity"/>
    <property type="evidence" value="ECO:0007669"/>
    <property type="project" value="InterPro"/>
</dbReference>
<feature type="coiled-coil region" evidence="5">
    <location>
        <begin position="507"/>
        <end position="555"/>
    </location>
</feature>
<reference evidence="7 8" key="1">
    <citation type="journal article" date="2021" name="Genome Biol.">
        <title>AFLAP: assembly-free linkage analysis pipeline using k-mers from genome sequencing data.</title>
        <authorList>
            <person name="Fletcher K."/>
            <person name="Zhang L."/>
            <person name="Gil J."/>
            <person name="Han R."/>
            <person name="Cavanaugh K."/>
            <person name="Michelmore R."/>
        </authorList>
    </citation>
    <scope>NUCLEOTIDE SEQUENCE [LARGE SCALE GENOMIC DNA]</scope>
    <source>
        <strain evidence="7 8">SF5</strain>
    </source>
</reference>
<organism evidence="7 8">
    <name type="scientific">Bremia lactucae</name>
    <name type="common">Lettuce downy mildew</name>
    <dbReference type="NCBI Taxonomy" id="4779"/>
    <lineage>
        <taxon>Eukaryota</taxon>
        <taxon>Sar</taxon>
        <taxon>Stramenopiles</taxon>
        <taxon>Oomycota</taxon>
        <taxon>Peronosporomycetes</taxon>
        <taxon>Peronosporales</taxon>
        <taxon>Peronosporaceae</taxon>
        <taxon>Bremia</taxon>
    </lineage>
</organism>
<feature type="domain" description="HSF-type DNA-binding" evidence="6">
    <location>
        <begin position="83"/>
        <end position="178"/>
    </location>
</feature>
<dbReference type="PANTHER" id="PTHR10015:SF427">
    <property type="entry name" value="HEAT SHOCK FACTOR PROTEIN"/>
    <property type="match status" value="1"/>
</dbReference>
<dbReference type="OrthoDB" id="60033at2759"/>
<dbReference type="GO" id="GO:0005634">
    <property type="term" value="C:nucleus"/>
    <property type="evidence" value="ECO:0007669"/>
    <property type="project" value="UniProtKB-SubCell"/>
</dbReference>
<comment type="similarity">
    <text evidence="4">Belongs to the HSF family.</text>
</comment>
<keyword evidence="5" id="KW-0175">Coiled coil</keyword>
<gene>
    <name evidence="7" type="ORF">CCR75_003614</name>
</gene>
<evidence type="ECO:0000256" key="4">
    <source>
        <dbReference type="RuleBase" id="RU004020"/>
    </source>
</evidence>
<dbReference type="AlphaFoldDB" id="A0A976FG40"/>
<dbReference type="GeneID" id="94347379"/>
<dbReference type="Pfam" id="PF00447">
    <property type="entry name" value="HSF_DNA-bind"/>
    <property type="match status" value="1"/>
</dbReference>
<dbReference type="Proteomes" id="UP000294530">
    <property type="component" value="Unassembled WGS sequence"/>
</dbReference>
<keyword evidence="8" id="KW-1185">Reference proteome</keyword>
<dbReference type="InterPro" id="IPR036390">
    <property type="entry name" value="WH_DNA-bd_sf"/>
</dbReference>
<evidence type="ECO:0000259" key="6">
    <source>
        <dbReference type="SMART" id="SM00415"/>
    </source>
</evidence>
<comment type="caution">
    <text evidence="7">The sequence shown here is derived from an EMBL/GenBank/DDBJ whole genome shotgun (WGS) entry which is preliminary data.</text>
</comment>
<dbReference type="FunFam" id="1.10.10.10:FF:000286">
    <property type="entry name" value="Heat shock transcription factor"/>
    <property type="match status" value="1"/>
</dbReference>
<dbReference type="SUPFAM" id="SSF46785">
    <property type="entry name" value="Winged helix' DNA-binding domain"/>
    <property type="match status" value="1"/>
</dbReference>
<evidence type="ECO:0000256" key="3">
    <source>
        <dbReference type="ARBA" id="ARBA00023242"/>
    </source>
</evidence>
<dbReference type="GO" id="GO:0043565">
    <property type="term" value="F:sequence-specific DNA binding"/>
    <property type="evidence" value="ECO:0007669"/>
    <property type="project" value="InterPro"/>
</dbReference>
<evidence type="ECO:0000256" key="1">
    <source>
        <dbReference type="ARBA" id="ARBA00004123"/>
    </source>
</evidence>
<dbReference type="KEGG" id="blac:94347379"/>
<evidence type="ECO:0000313" key="7">
    <source>
        <dbReference type="EMBL" id="TDH65734.1"/>
    </source>
</evidence>
<protein>
    <recommendedName>
        <fullName evidence="6">HSF-type DNA-binding domain-containing protein</fullName>
    </recommendedName>
</protein>
<proteinExistence type="inferred from homology"/>
<evidence type="ECO:0000256" key="2">
    <source>
        <dbReference type="ARBA" id="ARBA00023125"/>
    </source>
</evidence>
<accession>A0A976FG40</accession>